<accession>A0A1G8GDR5</accession>
<keyword evidence="2" id="KW-1185">Reference proteome</keyword>
<evidence type="ECO:0000313" key="1">
    <source>
        <dbReference type="EMBL" id="SDH92437.1"/>
    </source>
</evidence>
<protein>
    <submittedName>
        <fullName evidence="1">Uncharacterized protein</fullName>
    </submittedName>
</protein>
<name>A0A1G8GDR5_9VIBR</name>
<organism evidence="1 2">
    <name type="scientific">Vibrio xiamenensis</name>
    <dbReference type="NCBI Taxonomy" id="861298"/>
    <lineage>
        <taxon>Bacteria</taxon>
        <taxon>Pseudomonadati</taxon>
        <taxon>Pseudomonadota</taxon>
        <taxon>Gammaproteobacteria</taxon>
        <taxon>Vibrionales</taxon>
        <taxon>Vibrionaceae</taxon>
        <taxon>Vibrio</taxon>
    </lineage>
</organism>
<gene>
    <name evidence="1" type="ORF">SAMN04488136_13614</name>
</gene>
<dbReference type="STRING" id="861298.SAMN04488136_13614"/>
<dbReference type="EMBL" id="FNDD01000036">
    <property type="protein sequence ID" value="SDH92437.1"/>
    <property type="molecule type" value="Genomic_DNA"/>
</dbReference>
<dbReference type="Proteomes" id="UP000198854">
    <property type="component" value="Unassembled WGS sequence"/>
</dbReference>
<proteinExistence type="predicted"/>
<sequence length="50" mass="5942">MMRRTYFAVLSLLSMLTLLYVHVENPPYLESILQPLERSPFLHTINLENH</sequence>
<reference evidence="1 2" key="1">
    <citation type="submission" date="2016-10" db="EMBL/GenBank/DDBJ databases">
        <authorList>
            <person name="de Groot N.N."/>
        </authorList>
    </citation>
    <scope>NUCLEOTIDE SEQUENCE [LARGE SCALE GENOMIC DNA]</scope>
    <source>
        <strain evidence="1 2">CGMCC 1.10228</strain>
    </source>
</reference>
<evidence type="ECO:0000313" key="2">
    <source>
        <dbReference type="Proteomes" id="UP000198854"/>
    </source>
</evidence>
<dbReference type="AlphaFoldDB" id="A0A1G8GDR5"/>